<evidence type="ECO:0000259" key="1">
    <source>
        <dbReference type="Pfam" id="PF13577"/>
    </source>
</evidence>
<dbReference type="EMBL" id="RKHY01000001">
    <property type="protein sequence ID" value="ROS38426.1"/>
    <property type="molecule type" value="Genomic_DNA"/>
</dbReference>
<dbReference type="InterPro" id="IPR032710">
    <property type="entry name" value="NTF2-like_dom_sf"/>
</dbReference>
<evidence type="ECO:0000313" key="2">
    <source>
        <dbReference type="EMBL" id="ROS38426.1"/>
    </source>
</evidence>
<keyword evidence="3" id="KW-1185">Reference proteome</keyword>
<dbReference type="InterPro" id="IPR037401">
    <property type="entry name" value="SnoaL-like"/>
</dbReference>
<sequence>MGNDALADEVAIQKLIYRYNRLTDAGDFEGWASCFAPDGVFKGAYEEFRAHADVDRFAEHARGLMEKMPNLRHFVTNIEAEVTGDTATVRSFLLMTSTTPAGGTNFAMVGRSDDELVKIGGNWLFRSRTTHLDGSEGAS</sequence>
<dbReference type="SUPFAM" id="SSF54427">
    <property type="entry name" value="NTF2-like"/>
    <property type="match status" value="1"/>
</dbReference>
<reference evidence="2 3" key="1">
    <citation type="submission" date="2018-11" db="EMBL/GenBank/DDBJ databases">
        <title>Sequencing the genomes of 1000 actinobacteria strains.</title>
        <authorList>
            <person name="Klenk H.-P."/>
        </authorList>
    </citation>
    <scope>NUCLEOTIDE SEQUENCE [LARGE SCALE GENOMIC DNA]</scope>
    <source>
        <strain evidence="2 3">DSM 44348</strain>
    </source>
</reference>
<proteinExistence type="predicted"/>
<dbReference type="RefSeq" id="WP_123682801.1">
    <property type="nucleotide sequence ID" value="NZ_RKHY01000001.1"/>
</dbReference>
<protein>
    <submittedName>
        <fullName evidence="2">Uncharacterized protein (TIGR02246 family)</fullName>
    </submittedName>
</protein>
<dbReference type="Pfam" id="PF13577">
    <property type="entry name" value="SnoaL_4"/>
    <property type="match status" value="1"/>
</dbReference>
<dbReference type="Proteomes" id="UP000274843">
    <property type="component" value="Unassembled WGS sequence"/>
</dbReference>
<name>A0A3N2GP63_9PSEU</name>
<feature type="domain" description="SnoaL-like" evidence="1">
    <location>
        <begin position="5"/>
        <end position="129"/>
    </location>
</feature>
<dbReference type="Gene3D" id="3.10.450.50">
    <property type="match status" value="1"/>
</dbReference>
<comment type="caution">
    <text evidence="2">The sequence shown here is derived from an EMBL/GenBank/DDBJ whole genome shotgun (WGS) entry which is preliminary data.</text>
</comment>
<dbReference type="AlphaFoldDB" id="A0A3N2GP63"/>
<organism evidence="2 3">
    <name type="scientific">Amycolatopsis thermoflava</name>
    <dbReference type="NCBI Taxonomy" id="84480"/>
    <lineage>
        <taxon>Bacteria</taxon>
        <taxon>Bacillati</taxon>
        <taxon>Actinomycetota</taxon>
        <taxon>Actinomycetes</taxon>
        <taxon>Pseudonocardiales</taxon>
        <taxon>Pseudonocardiaceae</taxon>
        <taxon>Amycolatopsis</taxon>
        <taxon>Amycolatopsis methanolica group</taxon>
    </lineage>
</organism>
<evidence type="ECO:0000313" key="3">
    <source>
        <dbReference type="Proteomes" id="UP000274843"/>
    </source>
</evidence>
<gene>
    <name evidence="2" type="ORF">EDD35_0702</name>
</gene>
<accession>A0A3N2GP63</accession>
<dbReference type="GeneID" id="301842175"/>